<dbReference type="EMBL" id="BT147504">
    <property type="protein sequence ID" value="AFK47298.1"/>
    <property type="molecule type" value="mRNA"/>
</dbReference>
<sequence>MILPSYIRILIRN</sequence>
<reference evidence="1" key="1">
    <citation type="submission" date="2012-05" db="EMBL/GenBank/DDBJ databases">
        <authorList>
            <person name="Krishnakumar V."/>
            <person name="Cheung F."/>
            <person name="Xiao Y."/>
            <person name="Chan A."/>
            <person name="Moskal W.A."/>
            <person name="Town C.D."/>
        </authorList>
    </citation>
    <scope>NUCLEOTIDE SEQUENCE</scope>
</reference>
<name>I3T456_LOTJA</name>
<accession>I3T456</accession>
<proteinExistence type="evidence at transcript level"/>
<protein>
    <submittedName>
        <fullName evidence="1">Uncharacterized protein</fullName>
    </submittedName>
</protein>
<organism evidence="1">
    <name type="scientific">Lotus japonicus</name>
    <name type="common">Lotus corniculatus var. japonicus</name>
    <dbReference type="NCBI Taxonomy" id="34305"/>
    <lineage>
        <taxon>Eukaryota</taxon>
        <taxon>Viridiplantae</taxon>
        <taxon>Streptophyta</taxon>
        <taxon>Embryophyta</taxon>
        <taxon>Tracheophyta</taxon>
        <taxon>Spermatophyta</taxon>
        <taxon>Magnoliopsida</taxon>
        <taxon>eudicotyledons</taxon>
        <taxon>Gunneridae</taxon>
        <taxon>Pentapetalae</taxon>
        <taxon>rosids</taxon>
        <taxon>fabids</taxon>
        <taxon>Fabales</taxon>
        <taxon>Fabaceae</taxon>
        <taxon>Papilionoideae</taxon>
        <taxon>50 kb inversion clade</taxon>
        <taxon>NPAAA clade</taxon>
        <taxon>Hologalegina</taxon>
        <taxon>robinioid clade</taxon>
        <taxon>Loteae</taxon>
        <taxon>Lotus</taxon>
    </lineage>
</organism>
<evidence type="ECO:0000313" key="1">
    <source>
        <dbReference type="EMBL" id="AFK47298.1"/>
    </source>
</evidence>